<gene>
    <name evidence="3" type="ORF">K8I29_13675</name>
</gene>
<keyword evidence="2" id="KW-0732">Signal</keyword>
<evidence type="ECO:0000313" key="4">
    <source>
        <dbReference type="Proteomes" id="UP000705867"/>
    </source>
</evidence>
<feature type="region of interest" description="Disordered" evidence="1">
    <location>
        <begin position="28"/>
        <end position="58"/>
    </location>
</feature>
<feature type="chain" id="PRO_5037075878" evidence="2">
    <location>
        <begin position="24"/>
        <end position="167"/>
    </location>
</feature>
<evidence type="ECO:0000313" key="3">
    <source>
        <dbReference type="EMBL" id="MBZ0157246.1"/>
    </source>
</evidence>
<evidence type="ECO:0000256" key="1">
    <source>
        <dbReference type="SAM" id="MobiDB-lite"/>
    </source>
</evidence>
<comment type="caution">
    <text evidence="3">The sequence shown here is derived from an EMBL/GenBank/DDBJ whole genome shotgun (WGS) entry which is preliminary data.</text>
</comment>
<reference evidence="3" key="1">
    <citation type="journal article" date="2021" name="bioRxiv">
        <title>Unraveling nitrogen, sulfur and carbon metabolic pathways and microbial community transcriptional responses to substrate deprivation and toxicity stresses in a bioreactor mimicking anoxic brackish coastal sediment conditions.</title>
        <authorList>
            <person name="Martins P.D."/>
            <person name="Echeveste M.J."/>
            <person name="Arshad A."/>
            <person name="Kurth J."/>
            <person name="Ouboter H."/>
            <person name="Jetten M.S.M."/>
            <person name="Welte C.U."/>
        </authorList>
    </citation>
    <scope>NUCLEOTIDE SEQUENCE</scope>
    <source>
        <strain evidence="3">MAG_39</strain>
    </source>
</reference>
<dbReference type="Gene3D" id="2.30.30.830">
    <property type="match status" value="1"/>
</dbReference>
<reference evidence="3" key="2">
    <citation type="submission" date="2021-08" db="EMBL/GenBank/DDBJ databases">
        <authorList>
            <person name="Dalcin Martins P."/>
        </authorList>
    </citation>
    <scope>NUCLEOTIDE SEQUENCE</scope>
    <source>
        <strain evidence="3">MAG_39</strain>
    </source>
</reference>
<accession>A0A953LXR7</accession>
<organism evidence="3 4">
    <name type="scientific">Candidatus Nitrobium versatile</name>
    <dbReference type="NCBI Taxonomy" id="2884831"/>
    <lineage>
        <taxon>Bacteria</taxon>
        <taxon>Pseudomonadati</taxon>
        <taxon>Nitrospirota</taxon>
        <taxon>Nitrospiria</taxon>
        <taxon>Nitrospirales</taxon>
        <taxon>Nitrospiraceae</taxon>
        <taxon>Candidatus Nitrobium</taxon>
    </lineage>
</organism>
<name>A0A953LXR7_9BACT</name>
<feature type="signal peptide" evidence="2">
    <location>
        <begin position="1"/>
        <end position="23"/>
    </location>
</feature>
<protein>
    <submittedName>
        <fullName evidence="3">Pilus assembly protein PilP</fullName>
    </submittedName>
</protein>
<sequence>MKRGVIIALSLACVVFLFSPVLSGPGSSPPAPAAPGAMAKANPEEGKTQGLTGPYDYNAKGRRDPFTPLIKKTEQENKRILTPIERYTTDEVKLVAVLWTGKGYYAVVTLPDGKSYTLREGTKLGPHGGKVLRISRDSMVIREQIKDYRGTVSPKDTTLKLRREEEG</sequence>
<proteinExistence type="predicted"/>
<dbReference type="AlphaFoldDB" id="A0A953LXR7"/>
<dbReference type="Proteomes" id="UP000705867">
    <property type="component" value="Unassembled WGS sequence"/>
</dbReference>
<dbReference type="EMBL" id="JAIOIV010000108">
    <property type="protein sequence ID" value="MBZ0157246.1"/>
    <property type="molecule type" value="Genomic_DNA"/>
</dbReference>
<evidence type="ECO:0000256" key="2">
    <source>
        <dbReference type="SAM" id="SignalP"/>
    </source>
</evidence>
<dbReference type="InterPro" id="IPR007446">
    <property type="entry name" value="PilP"/>
</dbReference>
<dbReference type="Pfam" id="PF04351">
    <property type="entry name" value="PilP"/>
    <property type="match status" value="1"/>
</dbReference>